<accession>A0ABS4U242</accession>
<reference evidence="2 3" key="1">
    <citation type="submission" date="2021-03" db="EMBL/GenBank/DDBJ databases">
        <title>Sequencing the genomes of 1000 actinobacteria strains.</title>
        <authorList>
            <person name="Klenk H.-P."/>
        </authorList>
    </citation>
    <scope>NUCLEOTIDE SEQUENCE [LARGE SCALE GENOMIC DNA]</scope>
    <source>
        <strain evidence="2 3">DSM 46670</strain>
    </source>
</reference>
<dbReference type="EC" id="3.1.1.45" evidence="2"/>
<dbReference type="Proteomes" id="UP001519332">
    <property type="component" value="Unassembled WGS sequence"/>
</dbReference>
<dbReference type="InterPro" id="IPR002925">
    <property type="entry name" value="Dienelactn_hydro"/>
</dbReference>
<dbReference type="PANTHER" id="PTHR46623:SF6">
    <property type="entry name" value="ALPHA_BETA-HYDROLASES SUPERFAMILY PROTEIN"/>
    <property type="match status" value="1"/>
</dbReference>
<keyword evidence="3" id="KW-1185">Reference proteome</keyword>
<dbReference type="Pfam" id="PF01738">
    <property type="entry name" value="DLH"/>
    <property type="match status" value="1"/>
</dbReference>
<comment type="caution">
    <text evidence="2">The sequence shown here is derived from an EMBL/GenBank/DDBJ whole genome shotgun (WGS) entry which is preliminary data.</text>
</comment>
<organism evidence="2 3">
    <name type="scientific">Kibdelosporangium banguiense</name>
    <dbReference type="NCBI Taxonomy" id="1365924"/>
    <lineage>
        <taxon>Bacteria</taxon>
        <taxon>Bacillati</taxon>
        <taxon>Actinomycetota</taxon>
        <taxon>Actinomycetes</taxon>
        <taxon>Pseudonocardiales</taxon>
        <taxon>Pseudonocardiaceae</taxon>
        <taxon>Kibdelosporangium</taxon>
    </lineage>
</organism>
<dbReference type="PANTHER" id="PTHR46623">
    <property type="entry name" value="CARBOXYMETHYLENEBUTENOLIDASE-RELATED"/>
    <property type="match status" value="1"/>
</dbReference>
<dbReference type="RefSeq" id="WP_209646923.1">
    <property type="nucleotide sequence ID" value="NZ_JAGINW010000001.1"/>
</dbReference>
<proteinExistence type="predicted"/>
<dbReference type="Gene3D" id="3.40.50.1820">
    <property type="entry name" value="alpha/beta hydrolase"/>
    <property type="match status" value="1"/>
</dbReference>
<evidence type="ECO:0000259" key="1">
    <source>
        <dbReference type="Pfam" id="PF01738"/>
    </source>
</evidence>
<gene>
    <name evidence="2" type="ORF">JOF56_010678</name>
</gene>
<keyword evidence="2" id="KW-0378">Hydrolase</keyword>
<evidence type="ECO:0000313" key="3">
    <source>
        <dbReference type="Proteomes" id="UP001519332"/>
    </source>
</evidence>
<protein>
    <submittedName>
        <fullName evidence="2">Carboxymethylenebutenolidase</fullName>
        <ecNumber evidence="2">3.1.1.45</ecNumber>
    </submittedName>
</protein>
<dbReference type="EMBL" id="JAGINW010000001">
    <property type="protein sequence ID" value="MBP2330293.1"/>
    <property type="molecule type" value="Genomic_DNA"/>
</dbReference>
<evidence type="ECO:0000313" key="2">
    <source>
        <dbReference type="EMBL" id="MBP2330293.1"/>
    </source>
</evidence>
<name>A0ABS4U242_9PSEU</name>
<dbReference type="SUPFAM" id="SSF53474">
    <property type="entry name" value="alpha/beta-Hydrolases"/>
    <property type="match status" value="1"/>
</dbReference>
<dbReference type="InterPro" id="IPR029058">
    <property type="entry name" value="AB_hydrolase_fold"/>
</dbReference>
<feature type="domain" description="Dienelactone hydrolase" evidence="1">
    <location>
        <begin position="19"/>
        <end position="238"/>
    </location>
</feature>
<sequence>MADIDLTDLAGKHGGSQPLRGYLAKPAGDGPWPGVVVIHEALGVNDVTRRQADRLAKAGYLTLAVDLFSEGGVRRCLVSTMRSLTKGEGRPFADIETARDWLLASDECTGKIGVIGFCMGGGFALLTAASGFDASSVNYGFLPRDLDATLAGACPIVASYGYKDVPQRKIPAKLERALTKAGIPHDVKQYPTAGHSFLNDAEIGPKFLRPVMRVANMGPEPIAAADTWTRIESFFAEHLR</sequence>
<dbReference type="GO" id="GO:0008806">
    <property type="term" value="F:carboxymethylenebutenolidase activity"/>
    <property type="evidence" value="ECO:0007669"/>
    <property type="project" value="UniProtKB-EC"/>
</dbReference>
<dbReference type="InterPro" id="IPR051049">
    <property type="entry name" value="Dienelactone_hydrolase-like"/>
</dbReference>